<dbReference type="EC" id="2.7.1.24" evidence="5 6"/>
<dbReference type="GO" id="GO:0005524">
    <property type="term" value="F:ATP binding"/>
    <property type="evidence" value="ECO:0007669"/>
    <property type="project" value="UniProtKB-UniRule"/>
</dbReference>
<comment type="pathway">
    <text evidence="5">Cofactor biosynthesis; coenzyme A biosynthesis; CoA from (R)-pantothenate: step 5/5.</text>
</comment>
<dbReference type="PANTHER" id="PTHR10695:SF46">
    <property type="entry name" value="BIFUNCTIONAL COENZYME A SYNTHASE-RELATED"/>
    <property type="match status" value="1"/>
</dbReference>
<protein>
    <recommendedName>
        <fullName evidence="5 6">Dephospho-CoA kinase</fullName>
        <ecNumber evidence="5 6">2.7.1.24</ecNumber>
    </recommendedName>
    <alternativeName>
        <fullName evidence="5">Dephosphocoenzyme A kinase</fullName>
    </alternativeName>
</protein>
<dbReference type="HAMAP" id="MF_00376">
    <property type="entry name" value="Dephospho_CoA_kinase"/>
    <property type="match status" value="1"/>
</dbReference>
<dbReference type="SUPFAM" id="SSF52540">
    <property type="entry name" value="P-loop containing nucleoside triphosphate hydrolases"/>
    <property type="match status" value="1"/>
</dbReference>
<dbReference type="NCBIfam" id="TIGR00152">
    <property type="entry name" value="dephospho-CoA kinase"/>
    <property type="match status" value="1"/>
</dbReference>
<dbReference type="RefSeq" id="WP_208010012.1">
    <property type="nucleotide sequence ID" value="NZ_CP071796.1"/>
</dbReference>
<evidence type="ECO:0000256" key="6">
    <source>
        <dbReference type="NCBIfam" id="TIGR00152"/>
    </source>
</evidence>
<keyword evidence="2 5" id="KW-0547">Nucleotide-binding</keyword>
<organism evidence="7 8">
    <name type="scientific">Ottowia testudinis</name>
    <dbReference type="NCBI Taxonomy" id="2816950"/>
    <lineage>
        <taxon>Bacteria</taxon>
        <taxon>Pseudomonadati</taxon>
        <taxon>Pseudomonadota</taxon>
        <taxon>Betaproteobacteria</taxon>
        <taxon>Burkholderiales</taxon>
        <taxon>Comamonadaceae</taxon>
        <taxon>Ottowia</taxon>
    </lineage>
</organism>
<dbReference type="GO" id="GO:0005737">
    <property type="term" value="C:cytoplasm"/>
    <property type="evidence" value="ECO:0007669"/>
    <property type="project" value="UniProtKB-SubCell"/>
</dbReference>
<dbReference type="PANTHER" id="PTHR10695">
    <property type="entry name" value="DEPHOSPHO-COA KINASE-RELATED"/>
    <property type="match status" value="1"/>
</dbReference>
<name>A0A975H3P8_9BURK</name>
<dbReference type="GO" id="GO:0004140">
    <property type="term" value="F:dephospho-CoA kinase activity"/>
    <property type="evidence" value="ECO:0007669"/>
    <property type="project" value="UniProtKB-UniRule"/>
</dbReference>
<comment type="function">
    <text evidence="5">Catalyzes the phosphorylation of the 3'-hydroxyl group of dephosphocoenzyme A to form coenzyme A.</text>
</comment>
<dbReference type="PROSITE" id="PS51219">
    <property type="entry name" value="DPCK"/>
    <property type="match status" value="1"/>
</dbReference>
<gene>
    <name evidence="5" type="primary">coaE</name>
    <name evidence="7" type="ORF">J1M35_04160</name>
</gene>
<keyword evidence="5 7" id="KW-0808">Transferase</keyword>
<dbReference type="AlphaFoldDB" id="A0A975H3P8"/>
<comment type="subcellular location">
    <subcellularLocation>
        <location evidence="5">Cytoplasm</location>
    </subcellularLocation>
</comment>
<dbReference type="Pfam" id="PF01121">
    <property type="entry name" value="CoaE"/>
    <property type="match status" value="1"/>
</dbReference>
<keyword evidence="5 7" id="KW-0418">Kinase</keyword>
<proteinExistence type="inferred from homology"/>
<keyword evidence="5" id="KW-0963">Cytoplasm</keyword>
<keyword evidence="3 5" id="KW-0067">ATP-binding</keyword>
<dbReference type="EMBL" id="CP071796">
    <property type="protein sequence ID" value="QTD46113.1"/>
    <property type="molecule type" value="Genomic_DNA"/>
</dbReference>
<comment type="catalytic activity">
    <reaction evidence="5">
        <text>3'-dephospho-CoA + ATP = ADP + CoA + H(+)</text>
        <dbReference type="Rhea" id="RHEA:18245"/>
        <dbReference type="ChEBI" id="CHEBI:15378"/>
        <dbReference type="ChEBI" id="CHEBI:30616"/>
        <dbReference type="ChEBI" id="CHEBI:57287"/>
        <dbReference type="ChEBI" id="CHEBI:57328"/>
        <dbReference type="ChEBI" id="CHEBI:456216"/>
        <dbReference type="EC" id="2.7.1.24"/>
    </reaction>
</comment>
<dbReference type="CDD" id="cd02022">
    <property type="entry name" value="DPCK"/>
    <property type="match status" value="1"/>
</dbReference>
<evidence type="ECO:0000256" key="2">
    <source>
        <dbReference type="ARBA" id="ARBA00022741"/>
    </source>
</evidence>
<dbReference type="InterPro" id="IPR027417">
    <property type="entry name" value="P-loop_NTPase"/>
</dbReference>
<comment type="similarity">
    <text evidence="1 5">Belongs to the CoaE family.</text>
</comment>
<feature type="binding site" evidence="5">
    <location>
        <begin position="14"/>
        <end position="19"/>
    </location>
    <ligand>
        <name>ATP</name>
        <dbReference type="ChEBI" id="CHEBI:30616"/>
    </ligand>
</feature>
<evidence type="ECO:0000256" key="3">
    <source>
        <dbReference type="ARBA" id="ARBA00022840"/>
    </source>
</evidence>
<keyword evidence="8" id="KW-1185">Reference proteome</keyword>
<evidence type="ECO:0000256" key="1">
    <source>
        <dbReference type="ARBA" id="ARBA00009018"/>
    </source>
</evidence>
<dbReference type="InterPro" id="IPR001977">
    <property type="entry name" value="Depp_CoAkinase"/>
</dbReference>
<sequence>MGAATLLGLTGGIGSGKSTIATMLAMHGATVIDADAISRTATAPGGPALPAIAQQFGPQLVDSNGALDRAAMRALVFQDDAARRRLEAIIHPLVARETDRQTQRALAAGCALLVFDVPLLVESGARWRAKVDRVLVIDCDRDTQIERVMARSSLPREQALQVMASQSPRDQRLAAADLVVFNGAGVTLDDLRTQARALAKTFRL</sequence>
<dbReference type="Gene3D" id="3.40.50.300">
    <property type="entry name" value="P-loop containing nucleotide triphosphate hydrolases"/>
    <property type="match status" value="1"/>
</dbReference>
<accession>A0A975H3P8</accession>
<dbReference type="KEGG" id="otd:J1M35_04160"/>
<evidence type="ECO:0000256" key="5">
    <source>
        <dbReference type="HAMAP-Rule" id="MF_00376"/>
    </source>
</evidence>
<evidence type="ECO:0000256" key="4">
    <source>
        <dbReference type="ARBA" id="ARBA00022993"/>
    </source>
</evidence>
<evidence type="ECO:0000313" key="7">
    <source>
        <dbReference type="EMBL" id="QTD46113.1"/>
    </source>
</evidence>
<dbReference type="GO" id="GO:0015937">
    <property type="term" value="P:coenzyme A biosynthetic process"/>
    <property type="evidence" value="ECO:0007669"/>
    <property type="project" value="UniProtKB-UniRule"/>
</dbReference>
<keyword evidence="4 5" id="KW-0173">Coenzyme A biosynthesis</keyword>
<evidence type="ECO:0000313" key="8">
    <source>
        <dbReference type="Proteomes" id="UP000663903"/>
    </source>
</evidence>
<reference evidence="7" key="1">
    <citation type="submission" date="2021-03" db="EMBL/GenBank/DDBJ databases">
        <title>Ottowia sp. 27C isolated from the cloaca of a Giant Asian pond turtle (Heosemys grandis).</title>
        <authorList>
            <person name="Spergser J."/>
            <person name="Busse H.-J."/>
        </authorList>
    </citation>
    <scope>NUCLEOTIDE SEQUENCE</scope>
    <source>
        <strain evidence="7">27C</strain>
    </source>
</reference>
<dbReference type="Proteomes" id="UP000663903">
    <property type="component" value="Chromosome"/>
</dbReference>